<dbReference type="GO" id="GO:0015031">
    <property type="term" value="P:protein transport"/>
    <property type="evidence" value="ECO:0007669"/>
    <property type="project" value="UniProtKB-KW"/>
</dbReference>
<dbReference type="Pfam" id="PF08700">
    <property type="entry name" value="VPS51_Exo84_N"/>
    <property type="match status" value="1"/>
</dbReference>
<keyword evidence="4" id="KW-0813">Transport</keyword>
<evidence type="ECO:0000256" key="5">
    <source>
        <dbReference type="ARBA" id="ARBA00022927"/>
    </source>
</evidence>
<evidence type="ECO:0000256" key="8">
    <source>
        <dbReference type="SAM" id="MobiDB-lite"/>
    </source>
</evidence>
<comment type="subcellular location">
    <subcellularLocation>
        <location evidence="1">Golgi apparatus membrane</location>
        <topology evidence="1">Peripheral membrane protein</topology>
    </subcellularLocation>
</comment>
<dbReference type="OrthoDB" id="46189at2759"/>
<evidence type="ECO:0000256" key="2">
    <source>
        <dbReference type="ARBA" id="ARBA00006653"/>
    </source>
</evidence>
<evidence type="ECO:0000256" key="7">
    <source>
        <dbReference type="ARBA" id="ARBA00023136"/>
    </source>
</evidence>
<dbReference type="PANTHER" id="PTHR31658">
    <property type="entry name" value="CONSERVED OLIGOMERIC GOLGI COMPLEX SUBUNIT 1"/>
    <property type="match status" value="1"/>
</dbReference>
<dbReference type="Proteomes" id="UP000670092">
    <property type="component" value="Unassembled WGS sequence"/>
</dbReference>
<sequence length="792" mass="89490">MTTDVADANSLQSWQEAFQHPIPTVRRFEQDLRRDVASNKDKLRSLVGVRYRELLGTAQTIVEMNDEIQEVETKLSNISRRCNPRLVEKKLDVAVMDEGVDERAIAAQLALLHRCTSASYRLFRKHSSNLLIAKLLVISRLLHKTLSQNSRAPIFLENLRSQLAALRRSLLKRIECRLASPKYSTPEIIETMSAYCLATSSSSTDVLRHFQQVRFDALQSMLLREDPNFTNIEKSLKLFIQTLQNASELVSGSLSDALRKLTALPILDDLEVRNLDGLAIDIFHQWVANDIRNFTPWVKHTPLSELEAEKTIKDWSKQAFGTFASGLSKNLERSQNLKEVLLLRRNLLDIWLPVQSSTACHSSVEILQGIRGTVNKQLISTLHAQAKGLTLVGLEISSTITSWSEIEEQIPTPSLWDPDIVFLDFSGGATNFKHEIINRSRGRDINVLRISRSYTTWLFGVEECKDMIDELKKIRWEDIIEDEEDEEVLQKTIRILNKDDPDLLQKEYEATLINSFEALQTSLHSALENMTGSHCGRQAAFILRVIREIRERIPRSLSAQDHLFADDLVPKLHDILAAEVGSQVSPYAIIRALGKPQGAGCAGRALWEGNPPLPIQPSPVAFRLLRRLATAMERQGPDLWNPSAVDMLKNKLRQTISSCISLDFEKSTHNARSDAGRLIQNEQQPTSETPNGDDSTEATVTESTHKATTQADVCCPEVLRDRKIQLVFDVFYLGKALSMRNTGRPQAEDEISSIVELVKKDIELDGDTELAILESRAHEYWKQTQLLFGLLI</sequence>
<evidence type="ECO:0000313" key="10">
    <source>
        <dbReference type="Proteomes" id="UP000670092"/>
    </source>
</evidence>
<accession>A0A8H8D6F4</accession>
<feature type="compositionally biased region" description="Polar residues" evidence="8">
    <location>
        <begin position="680"/>
        <end position="707"/>
    </location>
</feature>
<reference evidence="9 10" key="1">
    <citation type="submission" date="2021-01" db="EMBL/GenBank/DDBJ databases">
        <title>Chromosome-level genome assembly of a human fungal pathogen reveals clustering of transcriptionally co-regulated genes.</title>
        <authorList>
            <person name="Voorhies M."/>
            <person name="Cohen S."/>
            <person name="Shea T.P."/>
            <person name="Petrus S."/>
            <person name="Munoz J.F."/>
            <person name="Poplawski S."/>
            <person name="Goldman W.E."/>
            <person name="Michael T."/>
            <person name="Cuomo C.A."/>
            <person name="Sil A."/>
            <person name="Beyhan S."/>
        </authorList>
    </citation>
    <scope>NUCLEOTIDE SEQUENCE [LARGE SCALE GENOMIC DNA]</scope>
    <source>
        <strain evidence="9 10">G184AR</strain>
    </source>
</reference>
<comment type="caution">
    <text evidence="9">The sequence shown here is derived from an EMBL/GenBank/DDBJ whole genome shotgun (WGS) entry which is preliminary data.</text>
</comment>
<keyword evidence="7" id="KW-0472">Membrane</keyword>
<evidence type="ECO:0000256" key="3">
    <source>
        <dbReference type="ARBA" id="ARBA00020978"/>
    </source>
</evidence>
<dbReference type="PANTHER" id="PTHR31658:SF0">
    <property type="entry name" value="CONSERVED OLIGOMERIC GOLGI COMPLEX SUBUNIT 1"/>
    <property type="match status" value="1"/>
</dbReference>
<protein>
    <recommendedName>
        <fullName evidence="3">Conserved oligomeric Golgi complex subunit 1</fullName>
    </recommendedName>
</protein>
<dbReference type="GO" id="GO:0006891">
    <property type="term" value="P:intra-Golgi vesicle-mediated transport"/>
    <property type="evidence" value="ECO:0007669"/>
    <property type="project" value="InterPro"/>
</dbReference>
<name>A0A8H8D6F4_AJECA</name>
<comment type="similarity">
    <text evidence="2">Belongs to the COG1 family.</text>
</comment>
<feature type="region of interest" description="Disordered" evidence="8">
    <location>
        <begin position="671"/>
        <end position="707"/>
    </location>
</feature>
<evidence type="ECO:0000313" key="9">
    <source>
        <dbReference type="EMBL" id="KAG5303391.1"/>
    </source>
</evidence>
<dbReference type="GO" id="GO:0000139">
    <property type="term" value="C:Golgi membrane"/>
    <property type="evidence" value="ECO:0007669"/>
    <property type="project" value="UniProtKB-SubCell"/>
</dbReference>
<keyword evidence="6" id="KW-0333">Golgi apparatus</keyword>
<evidence type="ECO:0000256" key="4">
    <source>
        <dbReference type="ARBA" id="ARBA00022448"/>
    </source>
</evidence>
<dbReference type="AlphaFoldDB" id="A0A8H8D6F4"/>
<dbReference type="EMBL" id="JAEVHI010000001">
    <property type="protein sequence ID" value="KAG5303391.1"/>
    <property type="molecule type" value="Genomic_DNA"/>
</dbReference>
<evidence type="ECO:0000256" key="1">
    <source>
        <dbReference type="ARBA" id="ARBA00004395"/>
    </source>
</evidence>
<keyword evidence="5" id="KW-0653">Protein transport</keyword>
<dbReference type="VEuPathDB" id="FungiDB:I7I52_01377"/>
<evidence type="ECO:0000256" key="6">
    <source>
        <dbReference type="ARBA" id="ARBA00023034"/>
    </source>
</evidence>
<proteinExistence type="inferred from homology"/>
<dbReference type="GO" id="GO:0017119">
    <property type="term" value="C:Golgi transport complex"/>
    <property type="evidence" value="ECO:0007669"/>
    <property type="project" value="InterPro"/>
</dbReference>
<gene>
    <name evidence="9" type="ORF">I7I52_01377</name>
</gene>
<organism evidence="9 10">
    <name type="scientific">Ajellomyces capsulatus</name>
    <name type="common">Darling's disease fungus</name>
    <name type="synonym">Histoplasma capsulatum</name>
    <dbReference type="NCBI Taxonomy" id="5037"/>
    <lineage>
        <taxon>Eukaryota</taxon>
        <taxon>Fungi</taxon>
        <taxon>Dikarya</taxon>
        <taxon>Ascomycota</taxon>
        <taxon>Pezizomycotina</taxon>
        <taxon>Eurotiomycetes</taxon>
        <taxon>Eurotiomycetidae</taxon>
        <taxon>Onygenales</taxon>
        <taxon>Ajellomycetaceae</taxon>
        <taxon>Histoplasma</taxon>
    </lineage>
</organism>
<dbReference type="InterPro" id="IPR033370">
    <property type="entry name" value="COG1"/>
</dbReference>